<gene>
    <name evidence="5" type="ORF">EDD54_0629</name>
</gene>
<comment type="similarity">
    <text evidence="2">Belongs to the virb1 family.</text>
</comment>
<evidence type="ECO:0000256" key="3">
    <source>
        <dbReference type="ARBA" id="ARBA00022729"/>
    </source>
</evidence>
<dbReference type="Gene3D" id="1.10.530.10">
    <property type="match status" value="1"/>
</dbReference>
<dbReference type="PANTHER" id="PTHR37423:SF2">
    <property type="entry name" value="MEMBRANE-BOUND LYTIC MUREIN TRANSGLYCOSYLASE C"/>
    <property type="match status" value="1"/>
</dbReference>
<dbReference type="InterPro" id="IPR008258">
    <property type="entry name" value="Transglycosylase_SLT_dom_1"/>
</dbReference>
<dbReference type="Pfam" id="PF01464">
    <property type="entry name" value="SLT"/>
    <property type="match status" value="1"/>
</dbReference>
<dbReference type="CDD" id="cd13401">
    <property type="entry name" value="Slt70-like"/>
    <property type="match status" value="1"/>
</dbReference>
<sequence length="717" mass="76684">MPWAHRLAAATSLVFAGALVGAVIAVPNPFARPGGPTLGVPSPDGPATTGSTRVAAVPAAPVRTTTAVDVAALSAGDLTGALPHAALDVSDGLRAALDALDGKDYAAAMQVASSLPDLERDIVTWVAIRRGLDGPSPRAITEFARAHPHWPSATLMRSRAEQALARSADLAPADLAAAYDAAPPVSDTGMFSLVRAYRALGRTEDARVLLAKWWASESLSPQEDAAILKSYGDLLTPADHKTRFEMLMARDRVTQAGALAKFVGPDAQTLVAARAAVVRGARDAAAKLAAVPAALQKEPIHLFSVAEWNRRQNRPRDAAAALLAVDPAATLAEADEWWVERRIVSRDLIERGEAKLAYQVVAAHSGGSSETLQEAHFHAGWYALRFLNDPARAIPHFEALQNVSSKPISRARAAYWLGRAEEAAGRMEDARQHYTVAAADEIAFYGQLARVKLGRDALELPPLPEPTEADRKAFAENDLCRALAILIAAGRERDAAVIYPELARRLPSGGQVRLLADFVQRRGDHRLALQIGKIAADRGLGVERLAFPVDSIPEPARKGTAVETAMVYAIARQESAFDPRAVSHAGARGLLQLMPATAAATARKIGVAFSADKLTDDPGLNAKLGAAHLKDLVDTFDGSYILTFAAYNAGPGKAREWIQRFGDPRNPKVDPIDWIELIPYGETRNYVQRVTENLQVYRERLAAGTLGIAADLRRGSS</sequence>
<dbReference type="EMBL" id="SNXY01000006">
    <property type="protein sequence ID" value="TDP86748.1"/>
    <property type="molecule type" value="Genomic_DNA"/>
</dbReference>
<dbReference type="InterPro" id="IPR023346">
    <property type="entry name" value="Lysozyme-like_dom_sf"/>
</dbReference>
<evidence type="ECO:0000313" key="5">
    <source>
        <dbReference type="EMBL" id="TDP86748.1"/>
    </source>
</evidence>
<name>A0A4V3CWK7_9HYPH</name>
<evidence type="ECO:0000256" key="2">
    <source>
        <dbReference type="ARBA" id="ARBA00009387"/>
    </source>
</evidence>
<feature type="domain" description="Transglycosylase SLT" evidence="4">
    <location>
        <begin position="558"/>
        <end position="663"/>
    </location>
</feature>
<reference evidence="5 6" key="1">
    <citation type="submission" date="2019-03" db="EMBL/GenBank/DDBJ databases">
        <title>Genomic Encyclopedia of Type Strains, Phase IV (KMG-IV): sequencing the most valuable type-strain genomes for metagenomic binning, comparative biology and taxonomic classification.</title>
        <authorList>
            <person name="Goeker M."/>
        </authorList>
    </citation>
    <scope>NUCLEOTIDE SEQUENCE [LARGE SCALE GENOMIC DNA]</scope>
    <source>
        <strain evidence="5 6">DSM 102969</strain>
    </source>
</reference>
<dbReference type="Proteomes" id="UP000294547">
    <property type="component" value="Unassembled WGS sequence"/>
</dbReference>
<evidence type="ECO:0000259" key="4">
    <source>
        <dbReference type="Pfam" id="PF01464"/>
    </source>
</evidence>
<dbReference type="GO" id="GO:0016020">
    <property type="term" value="C:membrane"/>
    <property type="evidence" value="ECO:0007669"/>
    <property type="project" value="InterPro"/>
</dbReference>
<accession>A0A4V3CWK7</accession>
<dbReference type="OrthoDB" id="9815002at2"/>
<dbReference type="SUPFAM" id="SSF53955">
    <property type="entry name" value="Lysozyme-like"/>
    <property type="match status" value="1"/>
</dbReference>
<dbReference type="InterPro" id="IPR008939">
    <property type="entry name" value="Lytic_TGlycosylase_superhlx_U"/>
</dbReference>
<protein>
    <submittedName>
        <fullName evidence="5">Soluble lytic murein transglycosylase</fullName>
    </submittedName>
</protein>
<dbReference type="SUPFAM" id="SSF48435">
    <property type="entry name" value="Bacterial muramidases"/>
    <property type="match status" value="1"/>
</dbReference>
<keyword evidence="3" id="KW-0732">Signal</keyword>
<dbReference type="Gene3D" id="1.25.20.10">
    <property type="entry name" value="Bacterial muramidases"/>
    <property type="match status" value="1"/>
</dbReference>
<dbReference type="InterPro" id="IPR000189">
    <property type="entry name" value="Transglyc_AS"/>
</dbReference>
<keyword evidence="6" id="KW-1185">Reference proteome</keyword>
<dbReference type="GO" id="GO:0000270">
    <property type="term" value="P:peptidoglycan metabolic process"/>
    <property type="evidence" value="ECO:0007669"/>
    <property type="project" value="InterPro"/>
</dbReference>
<dbReference type="RefSeq" id="WP_126536662.1">
    <property type="nucleotide sequence ID" value="NZ_BSPM01000008.1"/>
</dbReference>
<dbReference type="PROSITE" id="PS00922">
    <property type="entry name" value="TRANSGLYCOSYLASE"/>
    <property type="match status" value="1"/>
</dbReference>
<dbReference type="GO" id="GO:0042597">
    <property type="term" value="C:periplasmic space"/>
    <property type="evidence" value="ECO:0007669"/>
    <property type="project" value="InterPro"/>
</dbReference>
<comment type="caution">
    <text evidence="5">The sequence shown here is derived from an EMBL/GenBank/DDBJ whole genome shotgun (WGS) entry which is preliminary data.</text>
</comment>
<dbReference type="GO" id="GO:0008933">
    <property type="term" value="F:peptidoglycan lytic transglycosylase activity"/>
    <property type="evidence" value="ECO:0007669"/>
    <property type="project" value="InterPro"/>
</dbReference>
<proteinExistence type="inferred from homology"/>
<dbReference type="AlphaFoldDB" id="A0A4V3CWK7"/>
<comment type="similarity">
    <text evidence="1">Belongs to the transglycosylase Slt family.</text>
</comment>
<dbReference type="PANTHER" id="PTHR37423">
    <property type="entry name" value="SOLUBLE LYTIC MUREIN TRANSGLYCOSYLASE-RELATED"/>
    <property type="match status" value="1"/>
</dbReference>
<evidence type="ECO:0000256" key="1">
    <source>
        <dbReference type="ARBA" id="ARBA00007734"/>
    </source>
</evidence>
<organism evidence="5 6">
    <name type="scientific">Oharaeibacter diazotrophicus</name>
    <dbReference type="NCBI Taxonomy" id="1920512"/>
    <lineage>
        <taxon>Bacteria</taxon>
        <taxon>Pseudomonadati</taxon>
        <taxon>Pseudomonadota</taxon>
        <taxon>Alphaproteobacteria</taxon>
        <taxon>Hyphomicrobiales</taxon>
        <taxon>Pleomorphomonadaceae</taxon>
        <taxon>Oharaeibacter</taxon>
    </lineage>
</organism>
<evidence type="ECO:0000313" key="6">
    <source>
        <dbReference type="Proteomes" id="UP000294547"/>
    </source>
</evidence>
<dbReference type="GO" id="GO:0004553">
    <property type="term" value="F:hydrolase activity, hydrolyzing O-glycosyl compounds"/>
    <property type="evidence" value="ECO:0007669"/>
    <property type="project" value="InterPro"/>
</dbReference>